<feature type="compositionally biased region" description="Basic and acidic residues" evidence="1">
    <location>
        <begin position="80"/>
        <end position="98"/>
    </location>
</feature>
<protein>
    <submittedName>
        <fullName evidence="3">DUF4430 domain-containing protein</fullName>
    </submittedName>
</protein>
<feature type="compositionally biased region" description="Acidic residues" evidence="1">
    <location>
        <begin position="100"/>
        <end position="117"/>
    </location>
</feature>
<dbReference type="RefSeq" id="WP_154482507.1">
    <property type="nucleotide sequence ID" value="NZ_VULR01000002.1"/>
</dbReference>
<feature type="region of interest" description="Disordered" evidence="1">
    <location>
        <begin position="76"/>
        <end position="138"/>
    </location>
</feature>
<evidence type="ECO:0000256" key="1">
    <source>
        <dbReference type="SAM" id="MobiDB-lite"/>
    </source>
</evidence>
<keyword evidence="2" id="KW-0812">Transmembrane</keyword>
<keyword evidence="2" id="KW-0472">Membrane</keyword>
<reference evidence="3 4" key="1">
    <citation type="submission" date="2019-08" db="EMBL/GenBank/DDBJ databases">
        <title>In-depth cultivation of the pig gut microbiome towards novel bacterial diversity and tailored functional studies.</title>
        <authorList>
            <person name="Wylensek D."/>
            <person name="Hitch T.C.A."/>
            <person name="Clavel T."/>
        </authorList>
    </citation>
    <scope>NUCLEOTIDE SEQUENCE [LARGE SCALE GENOMIC DNA]</scope>
    <source>
        <strain evidence="3 4">Med78-601-WT-4W-RMD-3</strain>
    </source>
</reference>
<dbReference type="Proteomes" id="UP000462760">
    <property type="component" value="Unassembled WGS sequence"/>
</dbReference>
<dbReference type="EMBL" id="VULR01000002">
    <property type="protein sequence ID" value="MSS42555.1"/>
    <property type="molecule type" value="Genomic_DNA"/>
</dbReference>
<dbReference type="OrthoDB" id="1699244at2"/>
<gene>
    <name evidence="3" type="ORF">FYJ27_02235</name>
</gene>
<evidence type="ECO:0000313" key="4">
    <source>
        <dbReference type="Proteomes" id="UP000462760"/>
    </source>
</evidence>
<feature type="transmembrane region" description="Helical" evidence="2">
    <location>
        <begin position="21"/>
        <end position="39"/>
    </location>
</feature>
<name>A0A844FEZ4_9FIRM</name>
<dbReference type="InterPro" id="IPR013783">
    <property type="entry name" value="Ig-like_fold"/>
</dbReference>
<evidence type="ECO:0000313" key="3">
    <source>
        <dbReference type="EMBL" id="MSS42555.1"/>
    </source>
</evidence>
<dbReference type="AlphaFoldDB" id="A0A844FEZ4"/>
<evidence type="ECO:0000256" key="2">
    <source>
        <dbReference type="SAM" id="Phobius"/>
    </source>
</evidence>
<dbReference type="Gene3D" id="2.60.40.10">
    <property type="entry name" value="Immunoglobulins"/>
    <property type="match status" value="1"/>
</dbReference>
<comment type="caution">
    <text evidence="3">The sequence shown here is derived from an EMBL/GenBank/DDBJ whole genome shotgun (WGS) entry which is preliminary data.</text>
</comment>
<sequence length="670" mass="75396">MKNIYEKFKKIISDKPKLFRYFTSLILIIFSISYMGNVLNNQDVLDPENPIKGFAENNSQVALASQDEPLVEIEEINDENAEKETEDKNTQDNKKGAENNENEGDNEEGDGESDENNPESSNVEILNPEDANKNNDKSKINEYFTTSIIHNEIVTEKEYSFIIKQKNPNLKVKKTEIFLNDILVPEFKGTVILDEGKNSIKVKVTYEDVDGKIFSVSKTYSVHLNTEDIIIYSSLNEEMKVTKDKLSFTAWAKKGEKTLPIDVKLNEQKVKGENGNRYNVTLNEGENKVIVSASDDSGNTEEKSFFIIYEKKDTKLRIITNLKEQHVTTDEIKFNAIAKFGEDKAKLTVKINGTPIFGDDKGNYTADLIEGGNYILLVAEYGDETLIEEYRIQYEVLPPGGEDDDWEDPNNPKIETNLKDGITVKSSIYDIYVIARDHKGNRINPSQMRVMCNGEQVGIHWEDGVQTSYKLPIRNGGNTIMISAYDSEGKITIEEFHIKGIVKDKGEVTGHATISIEATTIGLGYIVPPTKVEIREGKPASTVIDKLLKEKGFEYESQGKIDNAFYLAHLIKPGLVSNPVIPEDLAELVEAEADRFNPDDYNQDSLGEFDFSNGSGWMYSVNGHYPNYGFSDCYLLDGDVMRIRFTLFYGRDIGGSGGLGGSGSNWHKEW</sequence>
<accession>A0A844FEZ4</accession>
<proteinExistence type="predicted"/>
<keyword evidence="2" id="KW-1133">Transmembrane helix</keyword>
<organism evidence="3 4">
    <name type="scientific">Anaerosalibacter bizertensis</name>
    <dbReference type="NCBI Taxonomy" id="932217"/>
    <lineage>
        <taxon>Bacteria</taxon>
        <taxon>Bacillati</taxon>
        <taxon>Bacillota</taxon>
        <taxon>Tissierellia</taxon>
        <taxon>Tissierellales</taxon>
        <taxon>Sporanaerobacteraceae</taxon>
        <taxon>Anaerosalibacter</taxon>
    </lineage>
</organism>